<comment type="similarity">
    <text evidence="5 6">Belongs to the eukaryotic ribosomal protein eS1 family.</text>
</comment>
<organism evidence="7 8">
    <name type="scientific">Paratrimastix pyriformis</name>
    <dbReference type="NCBI Taxonomy" id="342808"/>
    <lineage>
        <taxon>Eukaryota</taxon>
        <taxon>Metamonada</taxon>
        <taxon>Preaxostyla</taxon>
        <taxon>Paratrimastigidae</taxon>
        <taxon>Paratrimastix</taxon>
    </lineage>
</organism>
<evidence type="ECO:0000256" key="2">
    <source>
        <dbReference type="ARBA" id="ARBA00022490"/>
    </source>
</evidence>
<comment type="caution">
    <text evidence="7">The sequence shown here is derived from an EMBL/GenBank/DDBJ whole genome shotgun (WGS) entry which is preliminary data.</text>
</comment>
<evidence type="ECO:0000256" key="5">
    <source>
        <dbReference type="HAMAP-Rule" id="MF_03122"/>
    </source>
</evidence>
<dbReference type="InterPro" id="IPR001593">
    <property type="entry name" value="Ribosomal_eS1"/>
</dbReference>
<sequence length="265" mass="29288">MAIGKNKKLSKGSKKGGKKKIVDPFTRKEWFDVKVPAMFANRNLGKTCVNRTAGKKIASEIVKGRVIETSLAELNKNEEDSYRKFSFRIEDVQGTTCLTNFVGMTFTTDKLHSLVRKWQSLIESSVEVKTTDGFVVRLYAIAFTKKMRGQVRKTSYAQASQLREIRKKMAEIMKKAAQDVDLKGLVSKLTAESMGKDIEKACQTVYPLQNVFIRKAKLVKSPKLDVAKLMELYTETSAEDAGAKVAAAAAAPAPAAAPAAEQKKD</sequence>
<evidence type="ECO:0000313" key="8">
    <source>
        <dbReference type="Proteomes" id="UP001141327"/>
    </source>
</evidence>
<name>A0ABQ9YMN6_9EUKA</name>
<keyword evidence="2 5" id="KW-0963">Cytoplasm</keyword>
<keyword evidence="3 5" id="KW-0689">Ribosomal protein</keyword>
<dbReference type="SMART" id="SM01397">
    <property type="entry name" value="Ribosomal_S3Ae"/>
    <property type="match status" value="1"/>
</dbReference>
<comment type="subunit">
    <text evidence="5">Component of the small ribosomal subunit. Mature ribosomes consist of a small (40S) and a large (60S) subunit. The 40S subunit contains about 33 different proteins and 1 molecule of RNA (18S). The 60S subunit contains about 49 different proteins and 3 molecules of RNA (25S, 5.8S and 5S).</text>
</comment>
<dbReference type="HAMAP" id="MF_03122">
    <property type="entry name" value="Ribosomal_eS1_euk"/>
    <property type="match status" value="1"/>
</dbReference>
<evidence type="ECO:0000313" key="7">
    <source>
        <dbReference type="EMBL" id="KAK3118041.1"/>
    </source>
</evidence>
<proteinExistence type="inferred from homology"/>
<comment type="subcellular location">
    <subcellularLocation>
        <location evidence="1 5">Cytoplasm</location>
    </subcellularLocation>
</comment>
<accession>A0ABQ9YMN6</accession>
<dbReference type="InterPro" id="IPR027500">
    <property type="entry name" value="Ribosomal_eS1_euk"/>
</dbReference>
<dbReference type="InterPro" id="IPR018281">
    <property type="entry name" value="Ribosomal_eS1_CS"/>
</dbReference>
<dbReference type="Pfam" id="PF01015">
    <property type="entry name" value="Ribosomal_S3Ae"/>
    <property type="match status" value="1"/>
</dbReference>
<keyword evidence="4 5" id="KW-0687">Ribonucleoprotein</keyword>
<reference evidence="7" key="1">
    <citation type="journal article" date="2022" name="bioRxiv">
        <title>Genomics of Preaxostyla Flagellates Illuminates Evolutionary Transitions and the Path Towards Mitochondrial Loss.</title>
        <authorList>
            <person name="Novak L.V.F."/>
            <person name="Treitli S.C."/>
            <person name="Pyrih J."/>
            <person name="Halakuc P."/>
            <person name="Pipaliya S.V."/>
            <person name="Vacek V."/>
            <person name="Brzon O."/>
            <person name="Soukal P."/>
            <person name="Eme L."/>
            <person name="Dacks J.B."/>
            <person name="Karnkowska A."/>
            <person name="Elias M."/>
            <person name="Hampl V."/>
        </authorList>
    </citation>
    <scope>NUCLEOTIDE SEQUENCE</scope>
    <source>
        <strain evidence="7">RCP-MX</strain>
    </source>
</reference>
<keyword evidence="8" id="KW-1185">Reference proteome</keyword>
<dbReference type="EMBL" id="JAPMOS010000061">
    <property type="protein sequence ID" value="KAK3118041.1"/>
    <property type="molecule type" value="Genomic_DNA"/>
</dbReference>
<dbReference type="Proteomes" id="UP001141327">
    <property type="component" value="Unassembled WGS sequence"/>
</dbReference>
<protein>
    <recommendedName>
        <fullName evidence="5">Small ribosomal subunit protein eS1</fullName>
    </recommendedName>
</protein>
<evidence type="ECO:0000256" key="1">
    <source>
        <dbReference type="ARBA" id="ARBA00004496"/>
    </source>
</evidence>
<dbReference type="PROSITE" id="PS01191">
    <property type="entry name" value="RIBOSOMAL_S3AE"/>
    <property type="match status" value="1"/>
</dbReference>
<evidence type="ECO:0000256" key="3">
    <source>
        <dbReference type="ARBA" id="ARBA00022980"/>
    </source>
</evidence>
<gene>
    <name evidence="7" type="ORF">PAPYR_7899</name>
</gene>
<dbReference type="PANTHER" id="PTHR11830">
    <property type="entry name" value="40S RIBOSOMAL PROTEIN S3A"/>
    <property type="match status" value="1"/>
</dbReference>
<feature type="initiator methionine" description="Removed" evidence="5">
    <location>
        <position position="1"/>
    </location>
</feature>
<evidence type="ECO:0000256" key="6">
    <source>
        <dbReference type="RuleBase" id="RU000668"/>
    </source>
</evidence>
<evidence type="ECO:0000256" key="4">
    <source>
        <dbReference type="ARBA" id="ARBA00023274"/>
    </source>
</evidence>
<dbReference type="GO" id="GO:0005840">
    <property type="term" value="C:ribosome"/>
    <property type="evidence" value="ECO:0007669"/>
    <property type="project" value="UniProtKB-KW"/>
</dbReference>